<dbReference type="Proteomes" id="UP000295106">
    <property type="component" value="Unassembled WGS sequence"/>
</dbReference>
<evidence type="ECO:0000313" key="10">
    <source>
        <dbReference type="Proteomes" id="UP000295106"/>
    </source>
</evidence>
<keyword evidence="4" id="KW-0732">Signal</keyword>
<evidence type="ECO:0000259" key="5">
    <source>
        <dbReference type="Pfam" id="PF25876"/>
    </source>
</evidence>
<evidence type="ECO:0000256" key="4">
    <source>
        <dbReference type="SAM" id="SignalP"/>
    </source>
</evidence>
<feature type="domain" description="Multidrug resistance protein MdtA-like beta-barrel" evidence="7">
    <location>
        <begin position="218"/>
        <end position="305"/>
    </location>
</feature>
<dbReference type="EMBL" id="SLXD01000010">
    <property type="protein sequence ID" value="TCP01283.1"/>
    <property type="molecule type" value="Genomic_DNA"/>
</dbReference>
<gene>
    <name evidence="9" type="ORF">EV684_110215</name>
</gene>
<evidence type="ECO:0000259" key="8">
    <source>
        <dbReference type="Pfam" id="PF25967"/>
    </source>
</evidence>
<dbReference type="GO" id="GO:0022857">
    <property type="term" value="F:transmembrane transporter activity"/>
    <property type="evidence" value="ECO:0007669"/>
    <property type="project" value="InterPro"/>
</dbReference>
<dbReference type="RefSeq" id="WP_132648393.1">
    <property type="nucleotide sequence ID" value="NZ_CP181386.1"/>
</dbReference>
<name>A0A4R2MPL3_RUBGE</name>
<evidence type="ECO:0000256" key="1">
    <source>
        <dbReference type="ARBA" id="ARBA00004196"/>
    </source>
</evidence>
<feature type="domain" description="Multidrug resistance protein MdtA-like alpha-helical hairpin" evidence="5">
    <location>
        <begin position="112"/>
        <end position="180"/>
    </location>
</feature>
<dbReference type="Pfam" id="PF25967">
    <property type="entry name" value="RND-MFP_C"/>
    <property type="match status" value="1"/>
</dbReference>
<accession>A0A4R2MPL3</accession>
<evidence type="ECO:0000259" key="6">
    <source>
        <dbReference type="Pfam" id="PF25917"/>
    </source>
</evidence>
<evidence type="ECO:0000256" key="2">
    <source>
        <dbReference type="ARBA" id="ARBA00009477"/>
    </source>
</evidence>
<dbReference type="OrthoDB" id="9783047at2"/>
<reference evidence="9 10" key="1">
    <citation type="submission" date="2019-03" db="EMBL/GenBank/DDBJ databases">
        <title>Genomic Encyclopedia of Type Strains, Phase IV (KMG-IV): sequencing the most valuable type-strain genomes for metagenomic binning, comparative biology and taxonomic classification.</title>
        <authorList>
            <person name="Goeker M."/>
        </authorList>
    </citation>
    <scope>NUCLEOTIDE SEQUENCE [LARGE SCALE GENOMIC DNA]</scope>
    <source>
        <strain evidence="9 10">DSM 1709</strain>
    </source>
</reference>
<dbReference type="Pfam" id="PF25944">
    <property type="entry name" value="Beta-barrel_RND"/>
    <property type="match status" value="1"/>
</dbReference>
<feature type="signal peptide" evidence="4">
    <location>
        <begin position="1"/>
        <end position="36"/>
    </location>
</feature>
<dbReference type="Gene3D" id="2.40.420.20">
    <property type="match status" value="1"/>
</dbReference>
<dbReference type="GO" id="GO:0005886">
    <property type="term" value="C:plasma membrane"/>
    <property type="evidence" value="ECO:0007669"/>
    <property type="project" value="UniProtKB-SubCell"/>
</dbReference>
<sequence>MAAIVSRAARRTPHAFTLAALALAAALAGCGGQDGAAGPGQGRPTVVGTFTVQTETVSLSSELPGRTTALQSAEIRPQVGGIVQARRFSEGGSVKAGQVLYEIDAASYRATVASAEAAVAKAEATVETDRLTAERQAALAKIDAVSRQDLQDAQAALKQAEADLASARATLQTARIDLERTRVTSPISGRADVSTVTVGALVTANQTTALTTVRQTDPMQVDVTQSSAEMLQLKRDIAAGRVQQLPGGDAAVSLRLEDGSSYPLAGRLSVTGASVDTGTGTVTLRATFPNPQGLLLPGMYVRALLPTVAVADAMLVPQQAVSRETDGSASVLVVGAGDKLERRTIAAERTIGSRWLVTSGLKAGERVVVEGLQKVRPGDVVQPQAVGAAASAASAPASAASR</sequence>
<dbReference type="InterPro" id="IPR058627">
    <property type="entry name" value="MdtA-like_C"/>
</dbReference>
<protein>
    <submittedName>
        <fullName evidence="9">Membrane fusion protein (Multidrug efflux system)</fullName>
    </submittedName>
</protein>
<evidence type="ECO:0000259" key="7">
    <source>
        <dbReference type="Pfam" id="PF25944"/>
    </source>
</evidence>
<feature type="coiled-coil region" evidence="3">
    <location>
        <begin position="150"/>
        <end position="177"/>
    </location>
</feature>
<dbReference type="PROSITE" id="PS51257">
    <property type="entry name" value="PROKAR_LIPOPROTEIN"/>
    <property type="match status" value="1"/>
</dbReference>
<comment type="similarity">
    <text evidence="2">Belongs to the membrane fusion protein (MFP) (TC 8.A.1) family.</text>
</comment>
<dbReference type="Gene3D" id="1.10.287.470">
    <property type="entry name" value="Helix hairpin bin"/>
    <property type="match status" value="1"/>
</dbReference>
<dbReference type="GeneID" id="99686707"/>
<evidence type="ECO:0000313" key="9">
    <source>
        <dbReference type="EMBL" id="TCP01283.1"/>
    </source>
</evidence>
<dbReference type="SUPFAM" id="SSF111369">
    <property type="entry name" value="HlyD-like secretion proteins"/>
    <property type="match status" value="1"/>
</dbReference>
<comment type="subcellular location">
    <subcellularLocation>
        <location evidence="1">Cell envelope</location>
    </subcellularLocation>
</comment>
<dbReference type="AlphaFoldDB" id="A0A4R2MPL3"/>
<dbReference type="PANTHER" id="PTHR30158">
    <property type="entry name" value="ACRA/E-RELATED COMPONENT OF DRUG EFFLUX TRANSPORTER"/>
    <property type="match status" value="1"/>
</dbReference>
<dbReference type="InterPro" id="IPR058625">
    <property type="entry name" value="MdtA-like_BSH"/>
</dbReference>
<comment type="caution">
    <text evidence="9">The sequence shown here is derived from an EMBL/GenBank/DDBJ whole genome shotgun (WGS) entry which is preliminary data.</text>
</comment>
<evidence type="ECO:0000256" key="3">
    <source>
        <dbReference type="SAM" id="Coils"/>
    </source>
</evidence>
<dbReference type="Gene3D" id="2.40.50.100">
    <property type="match status" value="1"/>
</dbReference>
<dbReference type="InterPro" id="IPR006143">
    <property type="entry name" value="RND_pump_MFP"/>
</dbReference>
<dbReference type="InterPro" id="IPR058626">
    <property type="entry name" value="MdtA-like_b-barrel"/>
</dbReference>
<dbReference type="PANTHER" id="PTHR30158:SF3">
    <property type="entry name" value="MULTIDRUG EFFLUX PUMP SUBUNIT ACRA-RELATED"/>
    <property type="match status" value="1"/>
</dbReference>
<dbReference type="Pfam" id="PF25876">
    <property type="entry name" value="HH_MFP_RND"/>
    <property type="match status" value="1"/>
</dbReference>
<organism evidence="9 10">
    <name type="scientific">Rubrivivax gelatinosus</name>
    <name type="common">Rhodocyclus gelatinosus</name>
    <name type="synonym">Rhodopseudomonas gelatinosa</name>
    <dbReference type="NCBI Taxonomy" id="28068"/>
    <lineage>
        <taxon>Bacteria</taxon>
        <taxon>Pseudomonadati</taxon>
        <taxon>Pseudomonadota</taxon>
        <taxon>Betaproteobacteria</taxon>
        <taxon>Burkholderiales</taxon>
        <taxon>Sphaerotilaceae</taxon>
        <taxon>Rubrivivax</taxon>
    </lineage>
</organism>
<dbReference type="Gene3D" id="2.40.30.170">
    <property type="match status" value="1"/>
</dbReference>
<feature type="domain" description="Multidrug resistance protein MdtA-like C-terminal permuted SH3" evidence="8">
    <location>
        <begin position="312"/>
        <end position="374"/>
    </location>
</feature>
<dbReference type="InterPro" id="IPR058624">
    <property type="entry name" value="MdtA-like_HH"/>
</dbReference>
<dbReference type="GO" id="GO:0046677">
    <property type="term" value="P:response to antibiotic"/>
    <property type="evidence" value="ECO:0007669"/>
    <property type="project" value="TreeGrafter"/>
</dbReference>
<feature type="chain" id="PRO_5020810994" evidence="4">
    <location>
        <begin position="37"/>
        <end position="402"/>
    </location>
</feature>
<dbReference type="FunFam" id="2.40.420.20:FF:000001">
    <property type="entry name" value="Efflux RND transporter periplasmic adaptor subunit"/>
    <property type="match status" value="1"/>
</dbReference>
<dbReference type="Pfam" id="PF25917">
    <property type="entry name" value="BSH_RND"/>
    <property type="match status" value="1"/>
</dbReference>
<keyword evidence="3" id="KW-0175">Coiled coil</keyword>
<proteinExistence type="inferred from homology"/>
<dbReference type="NCBIfam" id="TIGR01730">
    <property type="entry name" value="RND_mfp"/>
    <property type="match status" value="1"/>
</dbReference>
<feature type="domain" description="Multidrug resistance protein MdtA-like barrel-sandwich hybrid" evidence="6">
    <location>
        <begin position="72"/>
        <end position="213"/>
    </location>
</feature>